<dbReference type="InterPro" id="IPR045600">
    <property type="entry name" value="RelA/SpoT_AH_RIS"/>
</dbReference>
<dbReference type="SUPFAM" id="SSF109604">
    <property type="entry name" value="HD-domain/PDEase-like"/>
    <property type="match status" value="1"/>
</dbReference>
<keyword evidence="1" id="KW-0378">Hydrolase</keyword>
<protein>
    <recommendedName>
        <fullName evidence="3">guanosine-3',5'-bis(diphosphate) 3'-diphosphatase</fullName>
        <ecNumber evidence="3">3.1.7.2</ecNumber>
    </recommendedName>
</protein>
<dbReference type="InterPro" id="IPR012675">
    <property type="entry name" value="Beta-grasp_dom_sf"/>
</dbReference>
<dbReference type="InterPro" id="IPR012676">
    <property type="entry name" value="TGS-like"/>
</dbReference>
<dbReference type="Pfam" id="PF13328">
    <property type="entry name" value="HD_4"/>
    <property type="match status" value="1"/>
</dbReference>
<reference evidence="10" key="1">
    <citation type="journal article" date="2019" name="Int. J. Syst. Evol. Microbiol.">
        <title>The Global Catalogue of Microorganisms (GCM) 10K type strain sequencing project: providing services to taxonomists for standard genome sequencing and annotation.</title>
        <authorList>
            <consortium name="The Broad Institute Genomics Platform"/>
            <consortium name="The Broad Institute Genome Sequencing Center for Infectious Disease"/>
            <person name="Wu L."/>
            <person name="Ma J."/>
        </authorList>
    </citation>
    <scope>NUCLEOTIDE SEQUENCE [LARGE SCALE GENOMIC DNA]</scope>
    <source>
        <strain evidence="10">JCM 13378</strain>
    </source>
</reference>
<dbReference type="EC" id="3.1.7.2" evidence="3"/>
<dbReference type="InterPro" id="IPR004095">
    <property type="entry name" value="TGS"/>
</dbReference>
<gene>
    <name evidence="9" type="primary">spoT</name>
    <name evidence="9" type="ORF">GCM10009092_39400</name>
</gene>
<dbReference type="EMBL" id="BAAAEI010000024">
    <property type="protein sequence ID" value="GAA0371176.1"/>
    <property type="molecule type" value="Genomic_DNA"/>
</dbReference>
<dbReference type="InterPro" id="IPR002912">
    <property type="entry name" value="ACT_dom"/>
</dbReference>
<dbReference type="Gene3D" id="3.10.20.30">
    <property type="match status" value="1"/>
</dbReference>
<dbReference type="PROSITE" id="PS51880">
    <property type="entry name" value="TGS"/>
    <property type="match status" value="1"/>
</dbReference>
<evidence type="ECO:0000256" key="1">
    <source>
        <dbReference type="ARBA" id="ARBA00022801"/>
    </source>
</evidence>
<dbReference type="InterPro" id="IPR003607">
    <property type="entry name" value="HD/PDEase_dom"/>
</dbReference>
<dbReference type="PANTHER" id="PTHR21262:SF36">
    <property type="entry name" value="BIFUNCTIONAL (P)PPGPP SYNTHASE_HYDROLASE SPOT"/>
    <property type="match status" value="1"/>
</dbReference>
<dbReference type="PROSITE" id="PS51831">
    <property type="entry name" value="HD"/>
    <property type="match status" value="1"/>
</dbReference>
<dbReference type="InterPro" id="IPR045865">
    <property type="entry name" value="ACT-like_dom_sf"/>
</dbReference>
<evidence type="ECO:0000259" key="7">
    <source>
        <dbReference type="PROSITE" id="PS51831"/>
    </source>
</evidence>
<dbReference type="SUPFAM" id="SSF81271">
    <property type="entry name" value="TGS-like"/>
    <property type="match status" value="1"/>
</dbReference>
<evidence type="ECO:0000256" key="3">
    <source>
        <dbReference type="ARBA" id="ARBA00024387"/>
    </source>
</evidence>
<dbReference type="CDD" id="cd00077">
    <property type="entry name" value="HDc"/>
    <property type="match status" value="1"/>
</dbReference>
<keyword evidence="10" id="KW-1185">Reference proteome</keyword>
<evidence type="ECO:0000259" key="6">
    <source>
        <dbReference type="PROSITE" id="PS51671"/>
    </source>
</evidence>
<dbReference type="InterPro" id="IPR007685">
    <property type="entry name" value="RelA_SpoT"/>
</dbReference>
<evidence type="ECO:0000256" key="4">
    <source>
        <dbReference type="ARBA" id="ARBA00047968"/>
    </source>
</evidence>
<dbReference type="InterPro" id="IPR043519">
    <property type="entry name" value="NT_sf"/>
</dbReference>
<comment type="similarity">
    <text evidence="5">Belongs to the relA/spoT family.</text>
</comment>
<dbReference type="PROSITE" id="PS51671">
    <property type="entry name" value="ACT"/>
    <property type="match status" value="1"/>
</dbReference>
<dbReference type="Pfam" id="PF02824">
    <property type="entry name" value="TGS"/>
    <property type="match status" value="1"/>
</dbReference>
<comment type="caution">
    <text evidence="9">The sequence shown here is derived from an EMBL/GenBank/DDBJ whole genome shotgun (WGS) entry which is preliminary data.</text>
</comment>
<comment type="function">
    <text evidence="5">In eubacteria ppGpp (guanosine 3'-diphosphate 5'-diphosphate) is a mediator of the stringent response that coordinates a variety of cellular activities in response to changes in nutritional abundance.</text>
</comment>
<dbReference type="CDD" id="cd05399">
    <property type="entry name" value="NT_Rel-Spo_like"/>
    <property type="match status" value="1"/>
</dbReference>
<organism evidence="9 10">
    <name type="scientific">Bowmanella denitrificans</name>
    <dbReference type="NCBI Taxonomy" id="366582"/>
    <lineage>
        <taxon>Bacteria</taxon>
        <taxon>Pseudomonadati</taxon>
        <taxon>Pseudomonadota</taxon>
        <taxon>Gammaproteobacteria</taxon>
        <taxon>Alteromonadales</taxon>
        <taxon>Alteromonadaceae</taxon>
        <taxon>Bowmanella</taxon>
    </lineage>
</organism>
<dbReference type="SMART" id="SM00471">
    <property type="entry name" value="HDc"/>
    <property type="match status" value="1"/>
</dbReference>
<dbReference type="Pfam" id="PF13291">
    <property type="entry name" value="ACT_4"/>
    <property type="match status" value="1"/>
</dbReference>
<proteinExistence type="inferred from homology"/>
<dbReference type="CDD" id="cd04876">
    <property type="entry name" value="ACT_RelA-SpoT"/>
    <property type="match status" value="1"/>
</dbReference>
<dbReference type="Pfam" id="PF19296">
    <property type="entry name" value="RelA_AH_RIS"/>
    <property type="match status" value="1"/>
</dbReference>
<dbReference type="Gene3D" id="3.30.70.260">
    <property type="match status" value="1"/>
</dbReference>
<dbReference type="SUPFAM" id="SSF81301">
    <property type="entry name" value="Nucleotidyltransferase"/>
    <property type="match status" value="1"/>
</dbReference>
<dbReference type="SMART" id="SM00954">
    <property type="entry name" value="RelA_SpoT"/>
    <property type="match status" value="1"/>
</dbReference>
<dbReference type="CDD" id="cd01668">
    <property type="entry name" value="TGS_RSH"/>
    <property type="match status" value="1"/>
</dbReference>
<dbReference type="Gene3D" id="1.10.3210.10">
    <property type="entry name" value="Hypothetical protein af1432"/>
    <property type="match status" value="1"/>
</dbReference>
<feature type="domain" description="TGS" evidence="8">
    <location>
        <begin position="387"/>
        <end position="448"/>
    </location>
</feature>
<comment type="catalytic activity">
    <reaction evidence="4">
        <text>guanosine 3',5'-bis(diphosphate) + H2O = GDP + diphosphate + H(+)</text>
        <dbReference type="Rhea" id="RHEA:14253"/>
        <dbReference type="ChEBI" id="CHEBI:15377"/>
        <dbReference type="ChEBI" id="CHEBI:15378"/>
        <dbReference type="ChEBI" id="CHEBI:33019"/>
        <dbReference type="ChEBI" id="CHEBI:58189"/>
        <dbReference type="ChEBI" id="CHEBI:77828"/>
        <dbReference type="EC" id="3.1.7.2"/>
    </reaction>
</comment>
<dbReference type="InterPro" id="IPR033655">
    <property type="entry name" value="TGS_RelA/SpoT"/>
</dbReference>
<evidence type="ECO:0000313" key="10">
    <source>
        <dbReference type="Proteomes" id="UP001501757"/>
    </source>
</evidence>
<dbReference type="NCBIfam" id="NF008303">
    <property type="entry name" value="PRK11092.1"/>
    <property type="match status" value="1"/>
</dbReference>
<feature type="domain" description="ACT" evidence="6">
    <location>
        <begin position="627"/>
        <end position="701"/>
    </location>
</feature>
<dbReference type="NCBIfam" id="TIGR00691">
    <property type="entry name" value="spoT_relA"/>
    <property type="match status" value="1"/>
</dbReference>
<dbReference type="InterPro" id="IPR004811">
    <property type="entry name" value="RelA/Spo_fam"/>
</dbReference>
<sequence>MYLFEGLKQKVSEYLPAEQVSDIQRAYVVARDAHDGQMRSSGDPYITHPVAVAGILADMRLDHETLMSALLHDTIEDTHVSKQDLIDHFGESVADLVEGVSKLDKIQFRSKKEAQAENFRKMIMAMTQDIRVILIKLADRTHNMRTLGSLRPDKRRRIALETLEIYAPIAHRLGIHDIKNELEDLGFQAMYPMRYRALKSAVKLARGNRKEIIENTQGEIESRLQESGIQSEVKGREKHLYSIYRKMKNKELLFNEVMDIYAFRLIVDNIDNCYRALGSMHGLYKPIEGRFKDYIAIPRTNGYQSLHTSLVGPHGIPVEIQIRTPEMDHMADKGVAAHWLYKEPGDAKGTTAQVRARKWMHSLLELQHSASSSVEFIENVKTDLFPEEIYVFTPDGRIIELPMGATAVDFAYAVHSDIGNSCVGVRVDRRNYSLNRPLENGQSVEIITSPRAKPNASWLNFVVSAKARSYIRQYLKKQRSEEAINMGSRLLRHALGSVKLDDIPQQDIDRVVKETKHDNFYSLLADIGLGNELSAIVARRLLGDNDPDTADKSRKVAIKGTEGLLVSYGRCCHPIPGDDIIAMLSPGRGMVIHQSGCRNIRKLTREEPHRVLPMNWEADAQGEFKASVRVELVNRQGTLAKLTNAIAAADADVISLQTEEKESNIYYIDLELTTSNRIHLANIMRKIRTMPEVQKVSRHSQSKQNS</sequence>
<dbReference type="SUPFAM" id="SSF55021">
    <property type="entry name" value="ACT-like"/>
    <property type="match status" value="1"/>
</dbReference>
<evidence type="ECO:0000313" key="9">
    <source>
        <dbReference type="EMBL" id="GAA0371176.1"/>
    </source>
</evidence>
<evidence type="ECO:0000256" key="2">
    <source>
        <dbReference type="ARBA" id="ARBA00024329"/>
    </source>
</evidence>
<dbReference type="PANTHER" id="PTHR21262">
    <property type="entry name" value="GUANOSINE-3',5'-BIS DIPHOSPHATE 3'-PYROPHOSPHOHYDROLASE"/>
    <property type="match status" value="1"/>
</dbReference>
<evidence type="ECO:0000256" key="5">
    <source>
        <dbReference type="RuleBase" id="RU003847"/>
    </source>
</evidence>
<accession>A0ABP3HLK8</accession>
<dbReference type="Gene3D" id="3.30.460.10">
    <property type="entry name" value="Beta Polymerase, domain 2"/>
    <property type="match status" value="1"/>
</dbReference>
<evidence type="ECO:0000259" key="8">
    <source>
        <dbReference type="PROSITE" id="PS51880"/>
    </source>
</evidence>
<dbReference type="Pfam" id="PF04607">
    <property type="entry name" value="RelA_SpoT"/>
    <property type="match status" value="1"/>
</dbReference>
<dbReference type="InterPro" id="IPR006674">
    <property type="entry name" value="HD_domain"/>
</dbReference>
<dbReference type="RefSeq" id="WP_102797597.1">
    <property type="nucleotide sequence ID" value="NZ_BAAAEI010000024.1"/>
</dbReference>
<name>A0ABP3HLK8_9ALTE</name>
<dbReference type="Proteomes" id="UP001501757">
    <property type="component" value="Unassembled WGS sequence"/>
</dbReference>
<feature type="domain" description="HD" evidence="7">
    <location>
        <begin position="45"/>
        <end position="144"/>
    </location>
</feature>
<comment type="pathway">
    <text evidence="2">Purine metabolism; ppGpp biosynthesis; ppGpp from GDP: step 1/1.</text>
</comment>